<feature type="transmembrane region" description="Helical" evidence="4">
    <location>
        <begin position="364"/>
        <end position="382"/>
    </location>
</feature>
<evidence type="ECO:0000256" key="2">
    <source>
        <dbReference type="ARBA" id="ARBA00006727"/>
    </source>
</evidence>
<evidence type="ECO:0000256" key="3">
    <source>
        <dbReference type="SAM" id="MobiDB-lite"/>
    </source>
</evidence>
<protein>
    <submittedName>
        <fullName evidence="5">MFS general substrate transporter</fullName>
    </submittedName>
</protein>
<gene>
    <name evidence="5" type="ORF">K503DRAFT_868818</name>
</gene>
<dbReference type="Gene3D" id="1.20.1250.20">
    <property type="entry name" value="MFS general substrate transporter like domains"/>
    <property type="match status" value="1"/>
</dbReference>
<feature type="transmembrane region" description="Helical" evidence="4">
    <location>
        <begin position="166"/>
        <end position="186"/>
    </location>
</feature>
<feature type="transmembrane region" description="Helical" evidence="4">
    <location>
        <begin position="273"/>
        <end position="292"/>
    </location>
</feature>
<dbReference type="AlphaFoldDB" id="A0A1B7MPV0"/>
<feature type="compositionally biased region" description="Basic and acidic residues" evidence="3">
    <location>
        <begin position="8"/>
        <end position="18"/>
    </location>
</feature>
<feature type="region of interest" description="Disordered" evidence="3">
    <location>
        <begin position="1"/>
        <end position="26"/>
    </location>
</feature>
<dbReference type="PANTHER" id="PTHR11360:SF234">
    <property type="entry name" value="MFS-TYPE TRANSPORTER DBAD-RELATED"/>
    <property type="match status" value="1"/>
</dbReference>
<dbReference type="Pfam" id="PF07690">
    <property type="entry name" value="MFS_1"/>
    <property type="match status" value="1"/>
</dbReference>
<organism evidence="5 6">
    <name type="scientific">Rhizopogon vinicolor AM-OR11-026</name>
    <dbReference type="NCBI Taxonomy" id="1314800"/>
    <lineage>
        <taxon>Eukaryota</taxon>
        <taxon>Fungi</taxon>
        <taxon>Dikarya</taxon>
        <taxon>Basidiomycota</taxon>
        <taxon>Agaricomycotina</taxon>
        <taxon>Agaricomycetes</taxon>
        <taxon>Agaricomycetidae</taxon>
        <taxon>Boletales</taxon>
        <taxon>Suillineae</taxon>
        <taxon>Rhizopogonaceae</taxon>
        <taxon>Rhizopogon</taxon>
    </lineage>
</organism>
<dbReference type="EMBL" id="KV448590">
    <property type="protein sequence ID" value="OAX34607.1"/>
    <property type="molecule type" value="Genomic_DNA"/>
</dbReference>
<comment type="subcellular location">
    <subcellularLocation>
        <location evidence="1">Membrane</location>
        <topology evidence="1">Multi-pass membrane protein</topology>
    </subcellularLocation>
</comment>
<dbReference type="InterPro" id="IPR036259">
    <property type="entry name" value="MFS_trans_sf"/>
</dbReference>
<feature type="transmembrane region" description="Helical" evidence="4">
    <location>
        <begin position="241"/>
        <end position="261"/>
    </location>
</feature>
<dbReference type="InterPro" id="IPR011701">
    <property type="entry name" value="MFS"/>
</dbReference>
<keyword evidence="6" id="KW-1185">Reference proteome</keyword>
<feature type="transmembrane region" description="Helical" evidence="4">
    <location>
        <begin position="304"/>
        <end position="326"/>
    </location>
</feature>
<feature type="transmembrane region" description="Helical" evidence="4">
    <location>
        <begin position="76"/>
        <end position="96"/>
    </location>
</feature>
<reference evidence="5 6" key="1">
    <citation type="submission" date="2016-06" db="EMBL/GenBank/DDBJ databases">
        <title>Comparative genomics of the ectomycorrhizal sister species Rhizopogon vinicolor and Rhizopogon vesiculosus (Basidiomycota: Boletales) reveals a divergence of the mating type B locus.</title>
        <authorList>
            <consortium name="DOE Joint Genome Institute"/>
            <person name="Mujic A.B."/>
            <person name="Kuo A."/>
            <person name="Tritt A."/>
            <person name="Lipzen A."/>
            <person name="Chen C."/>
            <person name="Johnson J."/>
            <person name="Sharma A."/>
            <person name="Barry K."/>
            <person name="Grigoriev I.V."/>
            <person name="Spatafora J.W."/>
        </authorList>
    </citation>
    <scope>NUCLEOTIDE SEQUENCE [LARGE SCALE GENOMIC DNA]</scope>
    <source>
        <strain evidence="5 6">AM-OR11-026</strain>
    </source>
</reference>
<dbReference type="SUPFAM" id="SSF103473">
    <property type="entry name" value="MFS general substrate transporter"/>
    <property type="match status" value="1"/>
</dbReference>
<feature type="transmembrane region" description="Helical" evidence="4">
    <location>
        <begin position="198"/>
        <end position="217"/>
    </location>
</feature>
<sequence>MPMSATYEKSEELGHKQSPESPTPLESDIPDGGFQAWATVFGCFLIQFCGFGYVLSFGVYQDFYTRIYLTNYPPTAISWIGSLASFLGDSISLISGPLYDRGWFYTLMIVGSSLQSLSLFILSLAKPDQFYLVFMIQGVLAGIGIGLAYAPSMAVISQHFSKRRTLAMALVVAGTPLGAVAHSIMLNHLLNRVGFSRGVLVSAGFVSALLLIACLSMRTRALPTPSGASYRAAARKCSRDVLFILMTTGATLFQVAIYFPLFYLQLDSVKHGIGVNFSFYSLVIMNASAFIARCTTGMIAPYMGVLNLTIVSTVVCSALIISMIALVDIASGIVICVVYGYFYGVFVALAAPLVVLLTPDLSELGARLGISLVFVGACPAAISEPATKREWLAFGGLLGGPISGALLGSQYKWLIPTLFSGLIAFCGSFVFASMRLIIYYRRKSQVTRAETA</sequence>
<dbReference type="STRING" id="1314800.A0A1B7MPV0"/>
<dbReference type="Proteomes" id="UP000092154">
    <property type="component" value="Unassembled WGS sequence"/>
</dbReference>
<dbReference type="OrthoDB" id="6499973at2759"/>
<proteinExistence type="inferred from homology"/>
<dbReference type="InParanoid" id="A0A1B7MPV0"/>
<name>A0A1B7MPV0_9AGAM</name>
<dbReference type="InterPro" id="IPR050327">
    <property type="entry name" value="Proton-linked_MCT"/>
</dbReference>
<comment type="similarity">
    <text evidence="2">Belongs to the major facilitator superfamily. Monocarboxylate porter (TC 2.A.1.13) family.</text>
</comment>
<feature type="transmembrane region" description="Helical" evidence="4">
    <location>
        <begin position="103"/>
        <end position="124"/>
    </location>
</feature>
<evidence type="ECO:0000256" key="4">
    <source>
        <dbReference type="SAM" id="Phobius"/>
    </source>
</evidence>
<feature type="transmembrane region" description="Helical" evidence="4">
    <location>
        <begin position="413"/>
        <end position="438"/>
    </location>
</feature>
<evidence type="ECO:0000256" key="1">
    <source>
        <dbReference type="ARBA" id="ARBA00004141"/>
    </source>
</evidence>
<evidence type="ECO:0000313" key="5">
    <source>
        <dbReference type="EMBL" id="OAX34607.1"/>
    </source>
</evidence>
<accession>A0A1B7MPV0</accession>
<dbReference type="PANTHER" id="PTHR11360">
    <property type="entry name" value="MONOCARBOXYLATE TRANSPORTER"/>
    <property type="match status" value="1"/>
</dbReference>
<dbReference type="GO" id="GO:0016020">
    <property type="term" value="C:membrane"/>
    <property type="evidence" value="ECO:0007669"/>
    <property type="project" value="UniProtKB-SubCell"/>
</dbReference>
<keyword evidence="4" id="KW-0812">Transmembrane</keyword>
<feature type="transmembrane region" description="Helical" evidence="4">
    <location>
        <begin position="130"/>
        <end position="154"/>
    </location>
</feature>
<keyword evidence="4" id="KW-0472">Membrane</keyword>
<keyword evidence="4" id="KW-1133">Transmembrane helix</keyword>
<evidence type="ECO:0000313" key="6">
    <source>
        <dbReference type="Proteomes" id="UP000092154"/>
    </source>
</evidence>
<feature type="transmembrane region" description="Helical" evidence="4">
    <location>
        <begin position="332"/>
        <end position="357"/>
    </location>
</feature>
<feature type="transmembrane region" description="Helical" evidence="4">
    <location>
        <begin position="36"/>
        <end position="56"/>
    </location>
</feature>
<dbReference type="GO" id="GO:0022857">
    <property type="term" value="F:transmembrane transporter activity"/>
    <property type="evidence" value="ECO:0007669"/>
    <property type="project" value="InterPro"/>
</dbReference>